<evidence type="ECO:0000313" key="1">
    <source>
        <dbReference type="EMBL" id="OAA56289.1"/>
    </source>
</evidence>
<dbReference type="EMBL" id="AZHD01000017">
    <property type="protein sequence ID" value="OAA56289.1"/>
    <property type="molecule type" value="Genomic_DNA"/>
</dbReference>
<proteinExistence type="predicted"/>
<comment type="caution">
    <text evidence="1">The sequence shown here is derived from an EMBL/GenBank/DDBJ whole genome shotgun (WGS) entry which is preliminary data.</text>
</comment>
<protein>
    <submittedName>
        <fullName evidence="1">Protein kinase-like domain protein</fullName>
    </submittedName>
</protein>
<keyword evidence="1" id="KW-0808">Transferase</keyword>
<keyword evidence="1" id="KW-0418">Kinase</keyword>
<name>A0A167P4T3_9HYPO</name>
<dbReference type="GO" id="GO:0016301">
    <property type="term" value="F:kinase activity"/>
    <property type="evidence" value="ECO:0007669"/>
    <property type="project" value="UniProtKB-KW"/>
</dbReference>
<evidence type="ECO:0000313" key="2">
    <source>
        <dbReference type="Proteomes" id="UP000076874"/>
    </source>
</evidence>
<reference evidence="1 2" key="1">
    <citation type="journal article" date="2016" name="Genome Biol. Evol.">
        <title>Divergent and convergent evolution of fungal pathogenicity.</title>
        <authorList>
            <person name="Shang Y."/>
            <person name="Xiao G."/>
            <person name="Zheng P."/>
            <person name="Cen K."/>
            <person name="Zhan S."/>
            <person name="Wang C."/>
        </authorList>
    </citation>
    <scope>NUCLEOTIDE SEQUENCE [LARGE SCALE GENOMIC DNA]</scope>
    <source>
        <strain evidence="1 2">RCEF 264</strain>
    </source>
</reference>
<dbReference type="Proteomes" id="UP000076874">
    <property type="component" value="Unassembled WGS sequence"/>
</dbReference>
<keyword evidence="2" id="KW-1185">Reference proteome</keyword>
<gene>
    <name evidence="1" type="ORF">SPI_07900</name>
</gene>
<sequence>MCGSSASRRGHLTICIRSSCRKTARQPHQDELGNDIYGNPAVTPYVADSIRNEAAALQFLSEHTTRLKTTASRISNAMEHRGVDVRDLDPSALPSAVDKLTVQLEEKIFS</sequence>
<accession>A0A167P4T3</accession>
<organism evidence="1 2">
    <name type="scientific">Niveomyces insectorum RCEF 264</name>
    <dbReference type="NCBI Taxonomy" id="1081102"/>
    <lineage>
        <taxon>Eukaryota</taxon>
        <taxon>Fungi</taxon>
        <taxon>Dikarya</taxon>
        <taxon>Ascomycota</taxon>
        <taxon>Pezizomycotina</taxon>
        <taxon>Sordariomycetes</taxon>
        <taxon>Hypocreomycetidae</taxon>
        <taxon>Hypocreales</taxon>
        <taxon>Cordycipitaceae</taxon>
        <taxon>Niveomyces</taxon>
    </lineage>
</organism>
<dbReference type="AlphaFoldDB" id="A0A167P4T3"/>